<dbReference type="PANTHER" id="PTHR43190">
    <property type="entry name" value="N-ACETYL-D-GLUCOSAMINE KINASE"/>
    <property type="match status" value="1"/>
</dbReference>
<name>A0A4V3I9M0_9MICO</name>
<dbReference type="Proteomes" id="UP000298488">
    <property type="component" value="Unassembled WGS sequence"/>
</dbReference>
<organism evidence="2 3">
    <name type="scientific">Terrimesophilobacter mesophilus</name>
    <dbReference type="NCBI Taxonomy" id="433647"/>
    <lineage>
        <taxon>Bacteria</taxon>
        <taxon>Bacillati</taxon>
        <taxon>Actinomycetota</taxon>
        <taxon>Actinomycetes</taxon>
        <taxon>Micrococcales</taxon>
        <taxon>Microbacteriaceae</taxon>
        <taxon>Terrimesophilobacter</taxon>
    </lineage>
</organism>
<dbReference type="InterPro" id="IPR002731">
    <property type="entry name" value="ATPase_BadF"/>
</dbReference>
<dbReference type="Pfam" id="PF01869">
    <property type="entry name" value="BcrAD_BadFG"/>
    <property type="match status" value="1"/>
</dbReference>
<reference evidence="2 3" key="1">
    <citation type="submission" date="2019-03" db="EMBL/GenBank/DDBJ databases">
        <title>Genomics of glacier-inhabiting Cryobacterium strains.</title>
        <authorList>
            <person name="Liu Q."/>
            <person name="Xin Y.-H."/>
        </authorList>
    </citation>
    <scope>NUCLEOTIDE SEQUENCE [LARGE SCALE GENOMIC DNA]</scope>
    <source>
        <strain evidence="2 3">CGMCC 1.10440</strain>
    </source>
</reference>
<proteinExistence type="predicted"/>
<dbReference type="InterPro" id="IPR052519">
    <property type="entry name" value="Euk-type_GlcNAc_Kinase"/>
</dbReference>
<comment type="caution">
    <text evidence="2">The sequence shown here is derived from an EMBL/GenBank/DDBJ whole genome shotgun (WGS) entry which is preliminary data.</text>
</comment>
<dbReference type="OrthoDB" id="8701357at2"/>
<dbReference type="PANTHER" id="PTHR43190:SF3">
    <property type="entry name" value="N-ACETYL-D-GLUCOSAMINE KINASE"/>
    <property type="match status" value="1"/>
</dbReference>
<dbReference type="SUPFAM" id="SSF53067">
    <property type="entry name" value="Actin-like ATPase domain"/>
    <property type="match status" value="2"/>
</dbReference>
<gene>
    <name evidence="2" type="ORF">E3N84_08025</name>
</gene>
<dbReference type="InterPro" id="IPR043129">
    <property type="entry name" value="ATPase_NBD"/>
</dbReference>
<dbReference type="EMBL" id="SOFI01000003">
    <property type="protein sequence ID" value="TFB79998.1"/>
    <property type="molecule type" value="Genomic_DNA"/>
</dbReference>
<dbReference type="AlphaFoldDB" id="A0A4V3I9M0"/>
<protein>
    <recommendedName>
        <fullName evidence="1">ATPase BadF/BadG/BcrA/BcrD type domain-containing protein</fullName>
    </recommendedName>
</protein>
<evidence type="ECO:0000259" key="1">
    <source>
        <dbReference type="Pfam" id="PF01869"/>
    </source>
</evidence>
<feature type="domain" description="ATPase BadF/BadG/BcrA/BcrD type" evidence="1">
    <location>
        <begin position="13"/>
        <end position="300"/>
    </location>
</feature>
<evidence type="ECO:0000313" key="3">
    <source>
        <dbReference type="Proteomes" id="UP000298488"/>
    </source>
</evidence>
<keyword evidence="3" id="KW-1185">Reference proteome</keyword>
<accession>A0A4V3I9M0</accession>
<dbReference type="Gene3D" id="3.30.420.40">
    <property type="match status" value="2"/>
</dbReference>
<evidence type="ECO:0000313" key="2">
    <source>
        <dbReference type="EMBL" id="TFB79998.1"/>
    </source>
</evidence>
<sequence length="331" mass="33346">MVTTSESSLRLVIDGGKSKTHAAIIDEDGVELARSTGPGLAIIETPGGLGEVTDSLRETIAGLGAQRSFHTACIGLNGVLRAGPKPTALALEALQEVCESRRYIVTSDVVTSYLGALGISPGVVIAAGTGSVILALGEDGLPHPVDGSGPLCGDRGSGYDIGRRGLDSALRVADGMQGSDLILAQVEKSFGGVSGALSAMYTSQNPAKVIASFSRGVAAAAALGDETAVAIWDNAARDLAEGAVAAARAAGLLDTPFTVATAGGLFGAGAVLWDSLARELSERAPMATLRQGEGDALLGATRLALSEEPILTEVSTWADLGSTGHRGGERG</sequence>